<comment type="function">
    <text evidence="6">Component of the Mediator complex, a coactivator involved in the regulated transcription of nearly all RNA polymerase II-dependent genes. Mediator functions as a bridge to convey information from gene-specific regulatory proteins to the basal RNA polymerase II transcription machinery. Mediator is recruited to promoters by direct interactions with regulatory proteins and serves as a scaffold for the assembly of a functional preinitiation complex with RNA polymerase II and the general transcription factors.</text>
</comment>
<comment type="subunit">
    <text evidence="6">Component of the Mediator complex.</text>
</comment>
<evidence type="ECO:0000256" key="1">
    <source>
        <dbReference type="ARBA" id="ARBA00004123"/>
    </source>
</evidence>
<organism evidence="7">
    <name type="scientific">Chloropicon roscoffensis</name>
    <dbReference type="NCBI Taxonomy" id="1461544"/>
    <lineage>
        <taxon>Eukaryota</taxon>
        <taxon>Viridiplantae</taxon>
        <taxon>Chlorophyta</taxon>
        <taxon>Chloropicophyceae</taxon>
        <taxon>Chloropicales</taxon>
        <taxon>Chloropicaceae</taxon>
        <taxon>Chloropicon</taxon>
    </lineage>
</organism>
<evidence type="ECO:0000256" key="3">
    <source>
        <dbReference type="ARBA" id="ARBA00023159"/>
    </source>
</evidence>
<comment type="subcellular location">
    <subcellularLocation>
        <location evidence="1 6">Nucleus</location>
    </subcellularLocation>
</comment>
<dbReference type="GO" id="GO:0003712">
    <property type="term" value="F:transcription coregulator activity"/>
    <property type="evidence" value="ECO:0007669"/>
    <property type="project" value="TreeGrafter"/>
</dbReference>
<dbReference type="AlphaFoldDB" id="A0A7S2X315"/>
<dbReference type="PANTHER" id="PTHR13381:SF0">
    <property type="entry name" value="MEDIATOR OF RNA POLYMERASE II TRANSCRIPTION SUBUNIT 21"/>
    <property type="match status" value="1"/>
</dbReference>
<dbReference type="Pfam" id="PF11221">
    <property type="entry name" value="Med21"/>
    <property type="match status" value="1"/>
</dbReference>
<accession>A0A7S2X315</accession>
<evidence type="ECO:0000256" key="5">
    <source>
        <dbReference type="ARBA" id="ARBA00023242"/>
    </source>
</evidence>
<name>A0A7S2X315_9CHLO</name>
<keyword evidence="3 6" id="KW-0010">Activator</keyword>
<evidence type="ECO:0000313" key="7">
    <source>
        <dbReference type="EMBL" id="CAD9721429.1"/>
    </source>
</evidence>
<keyword evidence="4 6" id="KW-0804">Transcription</keyword>
<dbReference type="InterPro" id="IPR037212">
    <property type="entry name" value="Med7/Med21-like"/>
</dbReference>
<protein>
    <recommendedName>
        <fullName evidence="6">Mediator of RNA polymerase II transcription subunit 21</fullName>
    </recommendedName>
</protein>
<comment type="similarity">
    <text evidence="6">Belongs to the Mediator complex subunit 21 family.</text>
</comment>
<keyword evidence="5 6" id="KW-0539">Nucleus</keyword>
<dbReference type="Gene3D" id="6.10.280.10">
    <property type="entry name" value="Mediator complex, subunit Med21"/>
    <property type="match status" value="1"/>
</dbReference>
<reference evidence="7" key="1">
    <citation type="submission" date="2021-01" db="EMBL/GenBank/DDBJ databases">
        <authorList>
            <person name="Corre E."/>
            <person name="Pelletier E."/>
            <person name="Niang G."/>
            <person name="Scheremetjew M."/>
            <person name="Finn R."/>
            <person name="Kale V."/>
            <person name="Holt S."/>
            <person name="Cochrane G."/>
            <person name="Meng A."/>
            <person name="Brown T."/>
            <person name="Cohen L."/>
        </authorList>
    </citation>
    <scope>NUCLEOTIDE SEQUENCE</scope>
    <source>
        <strain evidence="7">RCC2335</strain>
    </source>
</reference>
<dbReference type="GO" id="GO:0016592">
    <property type="term" value="C:mediator complex"/>
    <property type="evidence" value="ECO:0007669"/>
    <property type="project" value="UniProtKB-UniRule"/>
</dbReference>
<dbReference type="SUPFAM" id="SSF140718">
    <property type="entry name" value="Mediator hinge subcomplex-like"/>
    <property type="match status" value="1"/>
</dbReference>
<keyword evidence="2 6" id="KW-0805">Transcription regulation</keyword>
<evidence type="ECO:0000256" key="6">
    <source>
        <dbReference type="RuleBase" id="RU366036"/>
    </source>
</evidence>
<evidence type="ECO:0000256" key="2">
    <source>
        <dbReference type="ARBA" id="ARBA00023015"/>
    </source>
</evidence>
<dbReference type="EMBL" id="HBHM01000927">
    <property type="protein sequence ID" value="CAD9721429.1"/>
    <property type="molecule type" value="Transcribed_RNA"/>
</dbReference>
<dbReference type="InterPro" id="IPR021384">
    <property type="entry name" value="Mediator_Med21"/>
</dbReference>
<dbReference type="PANTHER" id="PTHR13381">
    <property type="entry name" value="RNA POLYMERASE II HOLOENZYME COMPONENT SRB7"/>
    <property type="match status" value="1"/>
</dbReference>
<proteinExistence type="inferred from homology"/>
<sequence>MDGAKEDGDGNDGNDVVTRIQSEVANLSSMYYNFTGGLQEMAPPVSVRGEIVKVESDTSVEYNAQELAKQIVDAHVKIDRLLDGLQVPQVEEEEQLRSLGELREQHEGMRAAYGEDVRRGARVLDALQDCYSVLAGYQLERGKFSSPDS</sequence>
<gene>
    <name evidence="7" type="ORF">CROS1312_LOCUS696</name>
</gene>
<dbReference type="GO" id="GO:0006357">
    <property type="term" value="P:regulation of transcription by RNA polymerase II"/>
    <property type="evidence" value="ECO:0007669"/>
    <property type="project" value="TreeGrafter"/>
</dbReference>
<evidence type="ECO:0000256" key="4">
    <source>
        <dbReference type="ARBA" id="ARBA00023163"/>
    </source>
</evidence>